<reference evidence="1 2" key="1">
    <citation type="submission" date="2016-01" db="EMBL/GenBank/DDBJ databases">
        <title>Biosynthesis of antibiotic leucinostatins and their inhibition on Phytophthora in bio-control Purpureocillium lilacinum.</title>
        <authorList>
            <person name="Wang G."/>
            <person name="Liu Z."/>
            <person name="Lin R."/>
            <person name="Li E."/>
            <person name="Mao Z."/>
            <person name="Ling J."/>
            <person name="Yin W."/>
            <person name="Xie B."/>
        </authorList>
    </citation>
    <scope>NUCLEOTIDE SEQUENCE [LARGE SCALE GENOMIC DNA]</scope>
    <source>
        <strain evidence="1">PLBJ-1</strain>
    </source>
</reference>
<name>A0A179EWX4_PURLI</name>
<evidence type="ECO:0000313" key="1">
    <source>
        <dbReference type="EMBL" id="OAQ57687.1"/>
    </source>
</evidence>
<protein>
    <submittedName>
        <fullName evidence="1">Uncharacterized protein</fullName>
    </submittedName>
</protein>
<organism evidence="1 2">
    <name type="scientific">Purpureocillium lilacinum</name>
    <name type="common">Paecilomyces lilacinus</name>
    <dbReference type="NCBI Taxonomy" id="33203"/>
    <lineage>
        <taxon>Eukaryota</taxon>
        <taxon>Fungi</taxon>
        <taxon>Dikarya</taxon>
        <taxon>Ascomycota</taxon>
        <taxon>Pezizomycotina</taxon>
        <taxon>Sordariomycetes</taxon>
        <taxon>Hypocreomycetidae</taxon>
        <taxon>Hypocreales</taxon>
        <taxon>Ophiocordycipitaceae</taxon>
        <taxon>Purpureocillium</taxon>
    </lineage>
</organism>
<dbReference type="AlphaFoldDB" id="A0A179EWX4"/>
<dbReference type="Proteomes" id="UP000078240">
    <property type="component" value="Unassembled WGS sequence"/>
</dbReference>
<proteinExistence type="predicted"/>
<comment type="caution">
    <text evidence="1">The sequence shown here is derived from an EMBL/GenBank/DDBJ whole genome shotgun (WGS) entry which is preliminary data.</text>
</comment>
<sequence length="71" mass="7768">MAPRGRAVATVETRLTLRGTKPEPEPLSCCRILPLGIDFALGRWAAEFSRKLIDVTGEISPGRALTQCEPF</sequence>
<accession>A0A179EWX4</accession>
<gene>
    <name evidence="1" type="ORF">VFPBJ_11735</name>
</gene>
<evidence type="ECO:0000313" key="2">
    <source>
        <dbReference type="Proteomes" id="UP000078240"/>
    </source>
</evidence>
<dbReference type="EMBL" id="LSBH01000079">
    <property type="protein sequence ID" value="OAQ57687.1"/>
    <property type="molecule type" value="Genomic_DNA"/>
</dbReference>